<evidence type="ECO:0000313" key="10">
    <source>
        <dbReference type="Proteomes" id="UP000010792"/>
    </source>
</evidence>
<dbReference type="Pfam" id="PF06808">
    <property type="entry name" value="DctM"/>
    <property type="match status" value="1"/>
</dbReference>
<evidence type="ECO:0000256" key="2">
    <source>
        <dbReference type="ARBA" id="ARBA00022475"/>
    </source>
</evidence>
<feature type="transmembrane region" description="Helical" evidence="7">
    <location>
        <begin position="82"/>
        <end position="112"/>
    </location>
</feature>
<evidence type="ECO:0000256" key="3">
    <source>
        <dbReference type="ARBA" id="ARBA00022519"/>
    </source>
</evidence>
<dbReference type="EMBL" id="FO082821">
    <property type="protein sequence ID" value="CCF22265.1"/>
    <property type="molecule type" value="Genomic_DNA"/>
</dbReference>
<dbReference type="PIRSF" id="PIRSF006066">
    <property type="entry name" value="HI0050"/>
    <property type="match status" value="1"/>
</dbReference>
<dbReference type="PANTHER" id="PTHR33362:SF3">
    <property type="entry name" value="SIALIC ACID TRAP TRANSPORTER PERMEASE PROTEIN SIAT"/>
    <property type="match status" value="1"/>
</dbReference>
<keyword evidence="4 7" id="KW-0812">Transmembrane</keyword>
<geneLocation type="plasmid" evidence="9 10">
    <name>NT26_p1</name>
</geneLocation>
<evidence type="ECO:0000256" key="1">
    <source>
        <dbReference type="ARBA" id="ARBA00004429"/>
    </source>
</evidence>
<dbReference type="GO" id="GO:0005886">
    <property type="term" value="C:plasma membrane"/>
    <property type="evidence" value="ECO:0007669"/>
    <property type="project" value="UniProtKB-SubCell"/>
</dbReference>
<reference evidence="9 10" key="1">
    <citation type="journal article" date="2013" name="Genome Biol. Evol.">
        <title>Life in an arsenic-containing gold mine: genome and physiology of the autotrophic arsenite-oxidizing bacterium rhizobium sp. NT-26.</title>
        <authorList>
            <person name="Andres J."/>
            <person name="Arsene-Ploetze F."/>
            <person name="Barbe V."/>
            <person name="Brochier-Armanet C."/>
            <person name="Cleiss-Arnold J."/>
            <person name="Coppee J.Y."/>
            <person name="Dillies M.A."/>
            <person name="Geist"/>
            <person name="L"/>
            <person name="Joublin A."/>
            <person name="Koechler S."/>
            <person name="Lassalle F."/>
            <person name="Marchal M."/>
            <person name="Medigue C."/>
            <person name="Muller D."/>
            <person name="Nesme X."/>
            <person name="Plewniak F."/>
            <person name="Proux C."/>
            <person name="Ramirez-Bahena M.H."/>
            <person name="Schenowitz C."/>
            <person name="Sismeiro O."/>
            <person name="Vallenet D."/>
            <person name="Santini J.M."/>
            <person name="Bertin P.N."/>
        </authorList>
    </citation>
    <scope>NUCLEOTIDE SEQUENCE [LARGE SCALE GENOMIC DNA]</scope>
    <source>
        <strain evidence="9 10">NT-26</strain>
        <plasmid evidence="9 10">NT26_p1</plasmid>
    </source>
</reference>
<dbReference type="InterPro" id="IPR010656">
    <property type="entry name" value="DctM"/>
</dbReference>
<keyword evidence="10" id="KW-1185">Reference proteome</keyword>
<feature type="transmembrane region" description="Helical" evidence="7">
    <location>
        <begin position="340"/>
        <end position="356"/>
    </location>
</feature>
<comment type="subunit">
    <text evidence="7">The complex comprises the extracytoplasmic solute receptor protein and the two transmembrane proteins.</text>
</comment>
<feature type="transmembrane region" description="Helical" evidence="7">
    <location>
        <begin position="245"/>
        <end position="264"/>
    </location>
</feature>
<protein>
    <recommendedName>
        <fullName evidence="7">TRAP transporter large permease protein</fullName>
    </recommendedName>
</protein>
<feature type="transmembrane region" description="Helical" evidence="7">
    <location>
        <begin position="51"/>
        <end position="70"/>
    </location>
</feature>
<keyword evidence="9" id="KW-0614">Plasmid</keyword>
<dbReference type="GO" id="GO:0022857">
    <property type="term" value="F:transmembrane transporter activity"/>
    <property type="evidence" value="ECO:0007669"/>
    <property type="project" value="UniProtKB-UniRule"/>
</dbReference>
<dbReference type="InterPro" id="IPR004681">
    <property type="entry name" value="TRAP_DctM"/>
</dbReference>
<feature type="transmembrane region" description="Helical" evidence="7">
    <location>
        <begin position="396"/>
        <end position="417"/>
    </location>
</feature>
<dbReference type="RefSeq" id="WP_082077846.1">
    <property type="nucleotide sequence ID" value="NZ_FO082821.1"/>
</dbReference>
<gene>
    <name evidence="9" type="primary">tauM</name>
    <name evidence="9" type="ORF">NT26_p10243</name>
</gene>
<sequence>MMADPNIAVIIFGTLGVMLLLGVPIGYALGIATAAALTFSPTPYIYIAQTLYTGTGLFALIAIPGFILAGELMVRSKLTDQIIRVMFVLAGNINGGLAVCTFLSCAFFAALSGSGPATTAAIGSIMIPAMVRAGYPVAWSAAVVASGGTLGILIPPSNPMIVYAVSANVSVTGLFLAGLIPGFLLVAMFSAYCWVYGRMTGLGKSGEPFRMKAFLTALWEGKAAMIMPVLVLGVIYGGLATPTEAAMLAVIYASAAGIISRNLGLKEYINAMITTGKLTGAVLIIMGPATAFGRLLTLYGVPDQIAQAFISISNDPLLILLLVSLLLIIIGTFMETLSSIVLLTPILLPPLVQLGVSPVQFGILFVVLSQVGMLSPPLGVNLFVASAVSRTTIEKISWAVLPLIGLMLVLAVVLIIFPSLSTFAYGIVAR</sequence>
<keyword evidence="6 7" id="KW-0472">Membrane</keyword>
<dbReference type="Proteomes" id="UP000010792">
    <property type="component" value="Plasmid NT26_p1"/>
</dbReference>
<feature type="domain" description="TRAP C4-dicarboxylate transport system permease DctM subunit" evidence="8">
    <location>
        <begin position="13"/>
        <end position="419"/>
    </location>
</feature>
<evidence type="ECO:0000259" key="8">
    <source>
        <dbReference type="Pfam" id="PF06808"/>
    </source>
</evidence>
<dbReference type="KEGG" id="rht:NT26_p10243"/>
<feature type="transmembrane region" description="Helical" evidence="7">
    <location>
        <begin position="362"/>
        <end position="384"/>
    </location>
</feature>
<comment type="subcellular location">
    <subcellularLocation>
        <location evidence="1 7">Cell inner membrane</location>
        <topology evidence="1 7">Multi-pass membrane protein</topology>
    </subcellularLocation>
</comment>
<evidence type="ECO:0000256" key="6">
    <source>
        <dbReference type="ARBA" id="ARBA00023136"/>
    </source>
</evidence>
<proteinExistence type="inferred from homology"/>
<comment type="similarity">
    <text evidence="7">Belongs to the TRAP transporter large permease family.</text>
</comment>
<keyword evidence="3 7" id="KW-0997">Cell inner membrane</keyword>
<evidence type="ECO:0000256" key="4">
    <source>
        <dbReference type="ARBA" id="ARBA00022692"/>
    </source>
</evidence>
<organism evidence="9 10">
    <name type="scientific">Pseudorhizobium banfieldiae</name>
    <dbReference type="NCBI Taxonomy" id="1125847"/>
    <lineage>
        <taxon>Bacteria</taxon>
        <taxon>Pseudomonadati</taxon>
        <taxon>Pseudomonadota</taxon>
        <taxon>Alphaproteobacteria</taxon>
        <taxon>Hyphomicrobiales</taxon>
        <taxon>Rhizobiaceae</taxon>
        <taxon>Rhizobium/Agrobacterium group</taxon>
        <taxon>Pseudorhizobium</taxon>
    </lineage>
</organism>
<feature type="transmembrane region" description="Helical" evidence="7">
    <location>
        <begin position="276"/>
        <end position="296"/>
    </location>
</feature>
<accession>L0NMI3</accession>
<feature type="transmembrane region" description="Helical" evidence="7">
    <location>
        <begin position="6"/>
        <end position="39"/>
    </location>
</feature>
<keyword evidence="2" id="KW-1003">Cell membrane</keyword>
<evidence type="ECO:0000256" key="5">
    <source>
        <dbReference type="ARBA" id="ARBA00022989"/>
    </source>
</evidence>
<feature type="transmembrane region" description="Helical" evidence="7">
    <location>
        <begin position="217"/>
        <end position="239"/>
    </location>
</feature>
<feature type="transmembrane region" description="Helical" evidence="7">
    <location>
        <begin position="133"/>
        <end position="154"/>
    </location>
</feature>
<dbReference type="AlphaFoldDB" id="L0NMI3"/>
<feature type="transmembrane region" description="Helical" evidence="7">
    <location>
        <begin position="316"/>
        <end position="333"/>
    </location>
</feature>
<name>L0NMI3_9HYPH</name>
<keyword evidence="7" id="KW-0813">Transport</keyword>
<evidence type="ECO:0000313" key="9">
    <source>
        <dbReference type="EMBL" id="CCF22265.1"/>
    </source>
</evidence>
<evidence type="ECO:0000256" key="7">
    <source>
        <dbReference type="RuleBase" id="RU369079"/>
    </source>
</evidence>
<comment type="function">
    <text evidence="7">Part of the tripartite ATP-independent periplasmic (TRAP) transport system.</text>
</comment>
<dbReference type="OrthoDB" id="7374726at2"/>
<dbReference type="PANTHER" id="PTHR33362">
    <property type="entry name" value="SIALIC ACID TRAP TRANSPORTER PERMEASE PROTEIN SIAT-RELATED"/>
    <property type="match status" value="1"/>
</dbReference>
<dbReference type="NCBIfam" id="TIGR00786">
    <property type="entry name" value="dctM"/>
    <property type="match status" value="1"/>
</dbReference>
<feature type="transmembrane region" description="Helical" evidence="7">
    <location>
        <begin position="174"/>
        <end position="196"/>
    </location>
</feature>
<keyword evidence="5 7" id="KW-1133">Transmembrane helix</keyword>